<accession>A0A060VTL1</accession>
<proteinExistence type="predicted"/>
<dbReference type="AlphaFoldDB" id="A0A060VTL1"/>
<organism evidence="1 2">
    <name type="scientific">Oncorhynchus mykiss</name>
    <name type="common">Rainbow trout</name>
    <name type="synonym">Salmo gairdneri</name>
    <dbReference type="NCBI Taxonomy" id="8022"/>
    <lineage>
        <taxon>Eukaryota</taxon>
        <taxon>Metazoa</taxon>
        <taxon>Chordata</taxon>
        <taxon>Craniata</taxon>
        <taxon>Vertebrata</taxon>
        <taxon>Euteleostomi</taxon>
        <taxon>Actinopterygii</taxon>
        <taxon>Neopterygii</taxon>
        <taxon>Teleostei</taxon>
        <taxon>Protacanthopterygii</taxon>
        <taxon>Salmoniformes</taxon>
        <taxon>Salmonidae</taxon>
        <taxon>Salmoninae</taxon>
        <taxon>Oncorhynchus</taxon>
    </lineage>
</organism>
<name>A0A060VTL1_ONCMY</name>
<sequence length="67" mass="7471">MSLIESVIPTCFKHTTIVPVPKNTKATCLNDYRPEALTSVAIKCFEMLVMAHINTIIPETLDPLQDL</sequence>
<dbReference type="STRING" id="8022.A0A060VTL1"/>
<dbReference type="EMBL" id="FR904298">
    <property type="protein sequence ID" value="CDQ58197.1"/>
    <property type="molecule type" value="Genomic_DNA"/>
</dbReference>
<protein>
    <submittedName>
        <fullName evidence="1">Uncharacterized protein</fullName>
    </submittedName>
</protein>
<evidence type="ECO:0000313" key="2">
    <source>
        <dbReference type="Proteomes" id="UP000193380"/>
    </source>
</evidence>
<dbReference type="PaxDb" id="8022-A0A060VTL1"/>
<dbReference type="Proteomes" id="UP000193380">
    <property type="component" value="Unassembled WGS sequence"/>
</dbReference>
<evidence type="ECO:0000313" key="1">
    <source>
        <dbReference type="EMBL" id="CDQ58197.1"/>
    </source>
</evidence>
<reference evidence="1" key="2">
    <citation type="submission" date="2014-03" db="EMBL/GenBank/DDBJ databases">
        <authorList>
            <person name="Genoscope - CEA"/>
        </authorList>
    </citation>
    <scope>NUCLEOTIDE SEQUENCE</scope>
</reference>
<gene>
    <name evidence="1" type="ORF">GSONMT00077288001</name>
</gene>
<reference evidence="1" key="1">
    <citation type="journal article" date="2014" name="Nat. Commun.">
        <title>The rainbow trout genome provides novel insights into evolution after whole-genome duplication in vertebrates.</title>
        <authorList>
            <person name="Berthelot C."/>
            <person name="Brunet F."/>
            <person name="Chalopin D."/>
            <person name="Juanchich A."/>
            <person name="Bernard M."/>
            <person name="Noel B."/>
            <person name="Bento P."/>
            <person name="Da Silva C."/>
            <person name="Labadie K."/>
            <person name="Alberti A."/>
            <person name="Aury J.M."/>
            <person name="Louis A."/>
            <person name="Dehais P."/>
            <person name="Bardou P."/>
            <person name="Montfort J."/>
            <person name="Klopp C."/>
            <person name="Cabau C."/>
            <person name="Gaspin C."/>
            <person name="Thorgaard G.H."/>
            <person name="Boussaha M."/>
            <person name="Quillet E."/>
            <person name="Guyomard R."/>
            <person name="Galiana D."/>
            <person name="Bobe J."/>
            <person name="Volff J.N."/>
            <person name="Genet C."/>
            <person name="Wincker P."/>
            <person name="Jaillon O."/>
            <person name="Roest Crollius H."/>
            <person name="Guiguen Y."/>
        </authorList>
    </citation>
    <scope>NUCLEOTIDE SEQUENCE [LARGE SCALE GENOMIC DNA]</scope>
</reference>